<gene>
    <name evidence="1" type="ORF">CLUMA_CG015558</name>
</gene>
<organism evidence="1 2">
    <name type="scientific">Clunio marinus</name>
    <dbReference type="NCBI Taxonomy" id="568069"/>
    <lineage>
        <taxon>Eukaryota</taxon>
        <taxon>Metazoa</taxon>
        <taxon>Ecdysozoa</taxon>
        <taxon>Arthropoda</taxon>
        <taxon>Hexapoda</taxon>
        <taxon>Insecta</taxon>
        <taxon>Pterygota</taxon>
        <taxon>Neoptera</taxon>
        <taxon>Endopterygota</taxon>
        <taxon>Diptera</taxon>
        <taxon>Nematocera</taxon>
        <taxon>Chironomoidea</taxon>
        <taxon>Chironomidae</taxon>
        <taxon>Clunio</taxon>
    </lineage>
</organism>
<proteinExistence type="predicted"/>
<evidence type="ECO:0000313" key="1">
    <source>
        <dbReference type="EMBL" id="CRL02484.1"/>
    </source>
</evidence>
<sequence>MKYSITEIAAETLPIDRILMNCYYERLSKLIIYLVSRGNSSKNIDRQKHHWERKALGSAFLSII</sequence>
<keyword evidence="2" id="KW-1185">Reference proteome</keyword>
<dbReference type="Proteomes" id="UP000183832">
    <property type="component" value="Unassembled WGS sequence"/>
</dbReference>
<reference evidence="1 2" key="1">
    <citation type="submission" date="2015-04" db="EMBL/GenBank/DDBJ databases">
        <authorList>
            <person name="Syromyatnikov M.Y."/>
            <person name="Popov V.N."/>
        </authorList>
    </citation>
    <scope>NUCLEOTIDE SEQUENCE [LARGE SCALE GENOMIC DNA]</scope>
</reference>
<protein>
    <submittedName>
        <fullName evidence="1">CLUMA_CG015558, isoform A</fullName>
    </submittedName>
</protein>
<dbReference type="AlphaFoldDB" id="A0A1J1ISE8"/>
<evidence type="ECO:0000313" key="2">
    <source>
        <dbReference type="Proteomes" id="UP000183832"/>
    </source>
</evidence>
<accession>A0A1J1ISE8</accession>
<dbReference type="EMBL" id="CVRI01000057">
    <property type="protein sequence ID" value="CRL02484.1"/>
    <property type="molecule type" value="Genomic_DNA"/>
</dbReference>
<name>A0A1J1ISE8_9DIPT</name>